<dbReference type="GO" id="GO:0016491">
    <property type="term" value="F:oxidoreductase activity"/>
    <property type="evidence" value="ECO:0007669"/>
    <property type="project" value="UniProtKB-KW"/>
</dbReference>
<dbReference type="SUPFAM" id="SSF51735">
    <property type="entry name" value="NAD(P)-binding Rossmann-fold domains"/>
    <property type="match status" value="1"/>
</dbReference>
<gene>
    <name evidence="4" type="primary">pnxW</name>
</gene>
<evidence type="ECO:0000259" key="3">
    <source>
        <dbReference type="SMART" id="SM00822"/>
    </source>
</evidence>
<dbReference type="EMBL" id="AB469194">
    <property type="protein sequence ID" value="BAJ52708.1"/>
    <property type="molecule type" value="Genomic_DNA"/>
</dbReference>
<reference evidence="4" key="1">
    <citation type="submission" date="2008-11" db="EMBL/GenBank/DDBJ databases">
        <title>Biosynthetic gene cluster for FD-594 in Streptomyces sp. TA-0256.</title>
        <authorList>
            <person name="Kudo F."/>
            <person name="Yonezawa T."/>
            <person name="Eguchi T."/>
        </authorList>
    </citation>
    <scope>NUCLEOTIDE SEQUENCE</scope>
    <source>
        <strain evidence="4">TA-0256</strain>
    </source>
</reference>
<dbReference type="PRINTS" id="PR00081">
    <property type="entry name" value="GDHRDH"/>
</dbReference>
<evidence type="ECO:0000313" key="4">
    <source>
        <dbReference type="EMBL" id="BAJ52708.1"/>
    </source>
</evidence>
<protein>
    <submittedName>
        <fullName evidence="4">Putative 3-ketoacyl-ACP reductase</fullName>
    </submittedName>
</protein>
<dbReference type="InterPro" id="IPR036291">
    <property type="entry name" value="NAD(P)-bd_dom_sf"/>
</dbReference>
<organism evidence="4">
    <name type="scientific">Streptomyces sp. TA-0256</name>
    <dbReference type="NCBI Taxonomy" id="573242"/>
    <lineage>
        <taxon>Bacteria</taxon>
        <taxon>Bacillati</taxon>
        <taxon>Actinomycetota</taxon>
        <taxon>Actinomycetes</taxon>
        <taxon>Kitasatosporales</taxon>
        <taxon>Streptomycetaceae</taxon>
        <taxon>Streptomyces</taxon>
    </lineage>
</organism>
<dbReference type="PROSITE" id="PS00061">
    <property type="entry name" value="ADH_SHORT"/>
    <property type="match status" value="1"/>
</dbReference>
<dbReference type="Gene3D" id="3.40.50.720">
    <property type="entry name" value="NAD(P)-binding Rossmann-like Domain"/>
    <property type="match status" value="1"/>
</dbReference>
<comment type="similarity">
    <text evidence="1">Belongs to the short-chain dehydrogenases/reductases (SDR) family.</text>
</comment>
<dbReference type="SMART" id="SM00822">
    <property type="entry name" value="PKS_KR"/>
    <property type="match status" value="1"/>
</dbReference>
<dbReference type="NCBIfam" id="NF009466">
    <property type="entry name" value="PRK12826.1-2"/>
    <property type="match status" value="1"/>
</dbReference>
<dbReference type="PRINTS" id="PR00080">
    <property type="entry name" value="SDRFAMILY"/>
</dbReference>
<evidence type="ECO:0000256" key="2">
    <source>
        <dbReference type="ARBA" id="ARBA00023002"/>
    </source>
</evidence>
<dbReference type="InterPro" id="IPR057326">
    <property type="entry name" value="KR_dom"/>
</dbReference>
<dbReference type="FunFam" id="3.40.50.720:FF:000084">
    <property type="entry name" value="Short-chain dehydrogenase reductase"/>
    <property type="match status" value="1"/>
</dbReference>
<dbReference type="GO" id="GO:0032787">
    <property type="term" value="P:monocarboxylic acid metabolic process"/>
    <property type="evidence" value="ECO:0007669"/>
    <property type="project" value="UniProtKB-ARBA"/>
</dbReference>
<evidence type="ECO:0000256" key="1">
    <source>
        <dbReference type="ARBA" id="ARBA00006484"/>
    </source>
</evidence>
<feature type="domain" description="Ketoreductase" evidence="3">
    <location>
        <begin position="8"/>
        <end position="185"/>
    </location>
</feature>
<dbReference type="InterPro" id="IPR020904">
    <property type="entry name" value="Sc_DH/Rdtase_CS"/>
</dbReference>
<dbReference type="Pfam" id="PF13561">
    <property type="entry name" value="adh_short_C2"/>
    <property type="match status" value="1"/>
</dbReference>
<dbReference type="PANTHER" id="PTHR42879">
    <property type="entry name" value="3-OXOACYL-(ACYL-CARRIER-PROTEIN) REDUCTASE"/>
    <property type="match status" value="1"/>
</dbReference>
<keyword evidence="2" id="KW-0560">Oxidoreductase</keyword>
<dbReference type="AlphaFoldDB" id="E5RLP4"/>
<dbReference type="PANTHER" id="PTHR42879:SF2">
    <property type="entry name" value="3-OXOACYL-[ACYL-CARRIER-PROTEIN] REDUCTASE FABG"/>
    <property type="match status" value="1"/>
</dbReference>
<sequence length="244" mass="25299">MDLRLDGKPALVTGATRGIGRATARALAQAGAEVIGCYHKDEAAAEDVLRELRETGGKHRMVRADVTRPEDVERLMDACRAAGPIGVLVNNVGIDATAPLADLPEEDWQRVIETNLTSAYRVTRAALPLLSADSSVVTVGSSAAARGVPGRAHYGAAKAGIVGLTRALSKELGPKGVRVNAVAPGIVDTGTESGVPAELRARMARMSALGRLVTAEEVARSVLFLAGDASRYVTGITLNVDGGL</sequence>
<accession>E5RLP4</accession>
<dbReference type="InterPro" id="IPR050259">
    <property type="entry name" value="SDR"/>
</dbReference>
<proteinExistence type="inferred from homology"/>
<name>E5RLP4_9ACTN</name>
<dbReference type="InterPro" id="IPR002347">
    <property type="entry name" value="SDR_fam"/>
</dbReference>